<dbReference type="SUPFAM" id="SSF53383">
    <property type="entry name" value="PLP-dependent transferases"/>
    <property type="match status" value="2"/>
</dbReference>
<keyword evidence="12" id="KW-1185">Reference proteome</keyword>
<dbReference type="PANTHER" id="PTHR11773:SF1">
    <property type="entry name" value="GLYCINE DEHYDROGENASE (DECARBOXYLATING), MITOCHONDRIAL"/>
    <property type="match status" value="1"/>
</dbReference>
<evidence type="ECO:0000259" key="9">
    <source>
        <dbReference type="Pfam" id="PF21478"/>
    </source>
</evidence>
<comment type="similarity">
    <text evidence="2 7">Belongs to the GcvP family.</text>
</comment>
<dbReference type="eggNOG" id="KOG2040">
    <property type="taxonomic scope" value="Eukaryota"/>
</dbReference>
<dbReference type="JaponicusDB" id="SJAG_03861">
    <property type="gene designation" value="gcv2"/>
</dbReference>
<feature type="domain" description="Glycine cleavage system P-protein N-terminal" evidence="8">
    <location>
        <begin position="499"/>
        <end position="785"/>
    </location>
</feature>
<dbReference type="GeneID" id="7050499"/>
<evidence type="ECO:0000313" key="10">
    <source>
        <dbReference type="EMBL" id="EEB08696.1"/>
    </source>
</evidence>
<dbReference type="FunFam" id="3.90.1150.10:FF:000007">
    <property type="entry name" value="Glycine dehydrogenase (decarboxylating), mitochondrial"/>
    <property type="match status" value="1"/>
</dbReference>
<evidence type="ECO:0000256" key="7">
    <source>
        <dbReference type="RuleBase" id="RU364056"/>
    </source>
</evidence>
<dbReference type="GO" id="GO:0004375">
    <property type="term" value="F:glycine dehydrogenase (decarboxylating) activity"/>
    <property type="evidence" value="ECO:0000318"/>
    <property type="project" value="GO_Central"/>
</dbReference>
<dbReference type="PANTHER" id="PTHR11773">
    <property type="entry name" value="GLYCINE DEHYDROGENASE, DECARBOXYLATING"/>
    <property type="match status" value="1"/>
</dbReference>
<comment type="subcellular location">
    <subcellularLocation>
        <location evidence="7">Mitochondrion</location>
    </subcellularLocation>
</comment>
<dbReference type="Gene3D" id="3.40.640.10">
    <property type="entry name" value="Type I PLP-dependent aspartate aminotransferase-like (Major domain)"/>
    <property type="match status" value="2"/>
</dbReference>
<dbReference type="InterPro" id="IPR015424">
    <property type="entry name" value="PyrdxlP-dep_Trfase"/>
</dbReference>
<protein>
    <recommendedName>
        <fullName evidence="7">Glycine cleavage system P protein</fullName>
        <ecNumber evidence="7">1.4.4.2</ecNumber>
    </recommendedName>
</protein>
<evidence type="ECO:0000313" key="12">
    <source>
        <dbReference type="Proteomes" id="UP000001744"/>
    </source>
</evidence>
<dbReference type="CDD" id="cd00613">
    <property type="entry name" value="GDC-P"/>
    <property type="match status" value="1"/>
</dbReference>
<keyword evidence="3 6" id="KW-0663">Pyridoxal phosphate</keyword>
<keyword evidence="7" id="KW-0496">Mitochondrion</keyword>
<dbReference type="InterPro" id="IPR020581">
    <property type="entry name" value="GDC_P"/>
</dbReference>
<evidence type="ECO:0000256" key="1">
    <source>
        <dbReference type="ARBA" id="ARBA00001933"/>
    </source>
</evidence>
<dbReference type="FunFam" id="3.40.640.10:FF:000007">
    <property type="entry name" value="glycine dehydrogenase (Decarboxylating), mitochondrial"/>
    <property type="match status" value="1"/>
</dbReference>
<dbReference type="EC" id="1.4.4.2" evidence="7"/>
<feature type="domain" description="Glycine cleavage system P-protein N-terminal" evidence="8">
    <location>
        <begin position="61"/>
        <end position="488"/>
    </location>
</feature>
<dbReference type="RefSeq" id="XP_002174989.1">
    <property type="nucleotide sequence ID" value="XM_002174953.2"/>
</dbReference>
<evidence type="ECO:0000259" key="8">
    <source>
        <dbReference type="Pfam" id="PF02347"/>
    </source>
</evidence>
<evidence type="ECO:0000256" key="6">
    <source>
        <dbReference type="PIRSR" id="PIRSR603437-50"/>
    </source>
</evidence>
<dbReference type="HOGENOM" id="CLU_004620_3_2_1"/>
<dbReference type="InterPro" id="IPR049315">
    <property type="entry name" value="GDC-P_N"/>
</dbReference>
<dbReference type="NCBIfam" id="NF003346">
    <property type="entry name" value="PRK04366.1"/>
    <property type="match status" value="1"/>
</dbReference>
<dbReference type="GO" id="GO:0016594">
    <property type="term" value="F:glycine binding"/>
    <property type="evidence" value="ECO:0000318"/>
    <property type="project" value="GO_Central"/>
</dbReference>
<feature type="domain" description="Glycine dehydrogenase C-terminal" evidence="9">
    <location>
        <begin position="828"/>
        <end position="949"/>
    </location>
</feature>
<dbReference type="OrthoDB" id="6537869at2759"/>
<comment type="cofactor">
    <cofactor evidence="1 6 7">
        <name>pyridoxal 5'-phosphate</name>
        <dbReference type="ChEBI" id="CHEBI:597326"/>
    </cofactor>
</comment>
<dbReference type="InterPro" id="IPR015421">
    <property type="entry name" value="PyrdxlP-dep_Trfase_major"/>
</dbReference>
<dbReference type="GO" id="GO:0030170">
    <property type="term" value="F:pyridoxal phosphate binding"/>
    <property type="evidence" value="ECO:0000318"/>
    <property type="project" value="GO_Central"/>
</dbReference>
<dbReference type="HAMAP" id="MF_00711">
    <property type="entry name" value="GcvP"/>
    <property type="match status" value="1"/>
</dbReference>
<keyword evidence="4 7" id="KW-0560">Oxidoreductase</keyword>
<dbReference type="GO" id="GO:0005960">
    <property type="term" value="C:glycine cleavage complex"/>
    <property type="evidence" value="ECO:0000318"/>
    <property type="project" value="GO_Central"/>
</dbReference>
<keyword evidence="7" id="KW-0809">Transit peptide</keyword>
<dbReference type="GO" id="GO:0005739">
    <property type="term" value="C:mitochondrion"/>
    <property type="evidence" value="ECO:0000318"/>
    <property type="project" value="GO_Central"/>
</dbReference>
<comment type="catalytic activity">
    <reaction evidence="5 7">
        <text>N(6)-[(R)-lipoyl]-L-lysyl-[glycine-cleavage complex H protein] + glycine + H(+) = N(6)-[(R)-S(8)-aminomethyldihydrolipoyl]-L-lysyl-[glycine-cleavage complex H protein] + CO2</text>
        <dbReference type="Rhea" id="RHEA:24304"/>
        <dbReference type="Rhea" id="RHEA-COMP:10494"/>
        <dbReference type="Rhea" id="RHEA-COMP:10495"/>
        <dbReference type="ChEBI" id="CHEBI:15378"/>
        <dbReference type="ChEBI" id="CHEBI:16526"/>
        <dbReference type="ChEBI" id="CHEBI:57305"/>
        <dbReference type="ChEBI" id="CHEBI:83099"/>
        <dbReference type="ChEBI" id="CHEBI:83143"/>
        <dbReference type="EC" id="1.4.4.2"/>
    </reaction>
</comment>
<dbReference type="FunFam" id="3.40.640.10:FF:000005">
    <property type="entry name" value="Glycine dehydrogenase (decarboxylating), mitochondrial"/>
    <property type="match status" value="1"/>
</dbReference>
<dbReference type="Pfam" id="PF02347">
    <property type="entry name" value="GDC-P"/>
    <property type="match status" value="2"/>
</dbReference>
<sequence length="1007" mass="110706">MAVITCGYPQRRLLRSVNALLSNANAAVLASSCLSQRFSCTLPKPSVKDPLFHALDTFESRHVGPTSKEQEYQLQTMGYDKLEEFLNDVIPESVRATKPVKFKGPVGYSEKELEALANEIGRRNRLVKSFIGMGYYNTKLPSVIERNVLENPAWYTQYTPYQAEISQGRLEAMINYQTMIIDLTGLPITNASLLDEGTAAGEAMAMLMNADKKKRKVFLVDSRIFPQTVAVLRTRATGFNIDIRVVDLSVDLINQHSKDAFGIMVQYPAADGAVEDYADLAAAAHAGGMKVSAATDLLALTLLKAPGEWGADVAVGSTQRFGLPMGFGGPHAGFFSCTEEFKRKMPGRLVGLSKDRLGNPAYRLALQTREQHIRREKATSNVCTAQALLANLSVFYAMYHGPEGLKKIANRIVAATTVLRKGLEQAGYRIVNKAHFDTLTVSVPYAADVIASALANGYNLRKIDERHVGISLDECSTYRDLDVLFEVFNVQRSVFEVAKSSGISDFSNASIPQSVRRTSEFLTHPIFSKYHSETEMMRYLHHLQSKDLSLAHAMTPLGSCTMKLNGVTEMKTISNPNFSSLHPYVPTKQTEGYRMLIHDIERDLAAITGFDATSVQPISGASGEYAGLSVIRAYQKSIGEGHRNICLIPVSAHGTNPASAAMAGLKVVPVKCLPNGYLDIEDLKAKASKHADHLAAFMVTYPSTFGVYEPHVKEALEIVHQHGAQVYFDGANMNAMVGYCKPAEIGGDICHFNLHKTFCIPHGGGGPGVGPIACKKHLAPFLPGNPIVKTGGEQAISAVSSAPFGSASILPISWAYIKMMGESGLRGATTAALLNANYMATRLSKHYSILYTNEKNRCAHEFIVDFRSFKKTADVDATDVAKRLQDYSFHAPTLSFPIANTLMVEPTESESLQELDRFCDALISIREEIREIEDGKQPRDNNLLKNAPHPLKDIVSEKWDRPYSRERAVYPVANLKERKFWPAVARLDDPYGDTHLFCTCPPVENAN</sequence>
<evidence type="ECO:0000313" key="11">
    <source>
        <dbReference type="JaponicusDB" id="SJAG_03861"/>
    </source>
</evidence>
<dbReference type="Pfam" id="PF21478">
    <property type="entry name" value="GcvP2_C"/>
    <property type="match status" value="1"/>
</dbReference>
<dbReference type="NCBIfam" id="TIGR00461">
    <property type="entry name" value="gcvP"/>
    <property type="match status" value="1"/>
</dbReference>
<dbReference type="VEuPathDB" id="FungiDB:SJAG_03861"/>
<proteinExistence type="inferred from homology"/>
<dbReference type="Gene3D" id="3.90.1150.10">
    <property type="entry name" value="Aspartate Aminotransferase, domain 1"/>
    <property type="match status" value="2"/>
</dbReference>
<evidence type="ECO:0000256" key="5">
    <source>
        <dbReference type="ARBA" id="ARBA00049026"/>
    </source>
</evidence>
<dbReference type="STRING" id="402676.B6K592"/>
<dbReference type="OMA" id="RNLICTC"/>
<evidence type="ECO:0000256" key="2">
    <source>
        <dbReference type="ARBA" id="ARBA00010756"/>
    </source>
</evidence>
<evidence type="ECO:0000256" key="4">
    <source>
        <dbReference type="ARBA" id="ARBA00023002"/>
    </source>
</evidence>
<feature type="modified residue" description="N6-(pyridoxal phosphate)lysine" evidence="6">
    <location>
        <position position="756"/>
    </location>
</feature>
<dbReference type="InterPro" id="IPR015422">
    <property type="entry name" value="PyrdxlP-dep_Trfase_small"/>
</dbReference>
<comment type="subunit">
    <text evidence="7">The glycine cleavage system is composed of four proteins: P, T, L and H.</text>
</comment>
<evidence type="ECO:0000256" key="3">
    <source>
        <dbReference type="ARBA" id="ARBA00022898"/>
    </source>
</evidence>
<dbReference type="AlphaFoldDB" id="B6K592"/>
<organism evidence="10 12">
    <name type="scientific">Schizosaccharomyces japonicus (strain yFS275 / FY16936)</name>
    <name type="common">Fission yeast</name>
    <dbReference type="NCBI Taxonomy" id="402676"/>
    <lineage>
        <taxon>Eukaryota</taxon>
        <taxon>Fungi</taxon>
        <taxon>Dikarya</taxon>
        <taxon>Ascomycota</taxon>
        <taxon>Taphrinomycotina</taxon>
        <taxon>Schizosaccharomycetes</taxon>
        <taxon>Schizosaccharomycetales</taxon>
        <taxon>Schizosaccharomycetaceae</taxon>
        <taxon>Schizosaccharomyces</taxon>
    </lineage>
</organism>
<comment type="function">
    <text evidence="7">The glycine cleavage system catalyzes the degradation of glycine.</text>
</comment>
<name>B6K592_SCHJY</name>
<dbReference type="InterPro" id="IPR049316">
    <property type="entry name" value="GDC-P_C"/>
</dbReference>
<gene>
    <name evidence="11" type="primary">gcv2</name>
    <name evidence="10" type="ORF">SJAG_03861</name>
</gene>
<dbReference type="EMBL" id="KE651167">
    <property type="protein sequence ID" value="EEB08696.1"/>
    <property type="molecule type" value="Genomic_DNA"/>
</dbReference>
<dbReference type="GO" id="GO:0019464">
    <property type="term" value="P:glycine decarboxylation via glycine cleavage system"/>
    <property type="evidence" value="ECO:0000318"/>
    <property type="project" value="GO_Central"/>
</dbReference>
<accession>B6K592</accession>
<dbReference type="Proteomes" id="UP000001744">
    <property type="component" value="Unassembled WGS sequence"/>
</dbReference>
<dbReference type="InterPro" id="IPR003437">
    <property type="entry name" value="GcvP"/>
</dbReference>
<reference evidence="10 12" key="1">
    <citation type="journal article" date="2011" name="Science">
        <title>Comparative functional genomics of the fission yeasts.</title>
        <authorList>
            <person name="Rhind N."/>
            <person name="Chen Z."/>
            <person name="Yassour M."/>
            <person name="Thompson D.A."/>
            <person name="Haas B.J."/>
            <person name="Habib N."/>
            <person name="Wapinski I."/>
            <person name="Roy S."/>
            <person name="Lin M.F."/>
            <person name="Heiman D.I."/>
            <person name="Young S.K."/>
            <person name="Furuya K."/>
            <person name="Guo Y."/>
            <person name="Pidoux A."/>
            <person name="Chen H.M."/>
            <person name="Robbertse B."/>
            <person name="Goldberg J.M."/>
            <person name="Aoki K."/>
            <person name="Bayne E.H."/>
            <person name="Berlin A.M."/>
            <person name="Desjardins C.A."/>
            <person name="Dobbs E."/>
            <person name="Dukaj L."/>
            <person name="Fan L."/>
            <person name="FitzGerald M.G."/>
            <person name="French C."/>
            <person name="Gujja S."/>
            <person name="Hansen K."/>
            <person name="Keifenheim D."/>
            <person name="Levin J.Z."/>
            <person name="Mosher R.A."/>
            <person name="Mueller C.A."/>
            <person name="Pfiffner J."/>
            <person name="Priest M."/>
            <person name="Russ C."/>
            <person name="Smialowska A."/>
            <person name="Swoboda P."/>
            <person name="Sykes S.M."/>
            <person name="Vaughn M."/>
            <person name="Vengrova S."/>
            <person name="Yoder R."/>
            <person name="Zeng Q."/>
            <person name="Allshire R."/>
            <person name="Baulcombe D."/>
            <person name="Birren B.W."/>
            <person name="Brown W."/>
            <person name="Ekwall K."/>
            <person name="Kellis M."/>
            <person name="Leatherwood J."/>
            <person name="Levin H."/>
            <person name="Margalit H."/>
            <person name="Martienssen R."/>
            <person name="Nieduszynski C.A."/>
            <person name="Spatafora J.W."/>
            <person name="Friedman N."/>
            <person name="Dalgaard J.Z."/>
            <person name="Baumann P."/>
            <person name="Niki H."/>
            <person name="Regev A."/>
            <person name="Nusbaum C."/>
        </authorList>
    </citation>
    <scope>NUCLEOTIDE SEQUENCE [LARGE SCALE GENOMIC DNA]</scope>
    <source>
        <strain evidence="12">yFS275 / FY16936</strain>
    </source>
</reference>